<keyword evidence="1" id="KW-0472">Membrane</keyword>
<keyword evidence="1" id="KW-0812">Transmembrane</keyword>
<keyword evidence="1" id="KW-1133">Transmembrane helix</keyword>
<evidence type="ECO:0000313" key="2">
    <source>
        <dbReference type="EMBL" id="GKT19637.1"/>
    </source>
</evidence>
<organism evidence="2 3">
    <name type="scientific">Aduncisulcus paluster</name>
    <dbReference type="NCBI Taxonomy" id="2918883"/>
    <lineage>
        <taxon>Eukaryota</taxon>
        <taxon>Metamonada</taxon>
        <taxon>Carpediemonas-like organisms</taxon>
        <taxon>Aduncisulcus</taxon>
    </lineage>
</organism>
<feature type="non-terminal residue" evidence="2">
    <location>
        <position position="325"/>
    </location>
</feature>
<feature type="transmembrane region" description="Helical" evidence="1">
    <location>
        <begin position="138"/>
        <end position="163"/>
    </location>
</feature>
<dbReference type="Gene3D" id="3.30.450.20">
    <property type="entry name" value="PAS domain"/>
    <property type="match status" value="1"/>
</dbReference>
<keyword evidence="3" id="KW-1185">Reference proteome</keyword>
<accession>A0ABQ5JYJ9</accession>
<protein>
    <submittedName>
        <fullName evidence="2">GAF domain-containing protein</fullName>
    </submittedName>
</protein>
<sequence>MAKRYYGMHTLLLRILLNLYNNYERKIDDVYLVRIAEITKKQEELIQRTVEKINSEPAKYRGIYKTNLAAQGLTVRTAKMYDDYLRRNKKRVADAKSGIAHEYEVALNTFETVQGAHSLMTLMQDANAMLDRSMDRKWSVALILCCLLVGTCLLSTGTILFIVKSQSDQAAIESAKDYFKEVTDKTAAKLNAFIEPVAALANVAGATLSRDEEGSGRGSFSKRFESMKAMLDSNSQLMSAYIGYEDGSFYQVIAPRGTQKILTKYEAPEGCAYIERLIQVDESTGSAQRWRFYDSSQHLLGARFDSSSYDPRIRPWYRQALLSCG</sequence>
<proteinExistence type="predicted"/>
<gene>
    <name evidence="2" type="ORF">ADUPG1_011546</name>
</gene>
<comment type="caution">
    <text evidence="2">The sequence shown here is derived from an EMBL/GenBank/DDBJ whole genome shotgun (WGS) entry which is preliminary data.</text>
</comment>
<name>A0ABQ5JYJ9_9EUKA</name>
<evidence type="ECO:0000256" key="1">
    <source>
        <dbReference type="SAM" id="Phobius"/>
    </source>
</evidence>
<reference evidence="2" key="1">
    <citation type="submission" date="2022-03" db="EMBL/GenBank/DDBJ databases">
        <title>Draft genome sequence of Aduncisulcus paluster, a free-living microaerophilic Fornicata.</title>
        <authorList>
            <person name="Yuyama I."/>
            <person name="Kume K."/>
            <person name="Tamura T."/>
            <person name="Inagaki Y."/>
            <person name="Hashimoto T."/>
        </authorList>
    </citation>
    <scope>NUCLEOTIDE SEQUENCE</scope>
    <source>
        <strain evidence="2">NY0171</strain>
    </source>
</reference>
<evidence type="ECO:0000313" key="3">
    <source>
        <dbReference type="Proteomes" id="UP001057375"/>
    </source>
</evidence>
<dbReference type="EMBL" id="BQXS01012077">
    <property type="protein sequence ID" value="GKT19637.1"/>
    <property type="molecule type" value="Genomic_DNA"/>
</dbReference>
<dbReference type="Proteomes" id="UP001057375">
    <property type="component" value="Unassembled WGS sequence"/>
</dbReference>